<evidence type="ECO:0000256" key="2">
    <source>
        <dbReference type="ARBA" id="ARBA00022676"/>
    </source>
</evidence>
<keyword evidence="7" id="KW-1185">Reference proteome</keyword>
<evidence type="ECO:0000313" key="6">
    <source>
        <dbReference type="EMBL" id="SDY92829.1"/>
    </source>
</evidence>
<dbReference type="CDD" id="cd06423">
    <property type="entry name" value="CESA_like"/>
    <property type="match status" value="1"/>
</dbReference>
<dbReference type="RefSeq" id="WP_093272689.1">
    <property type="nucleotide sequence ID" value="NZ_FNOK01000039.1"/>
</dbReference>
<accession>A0A1H3NXD3</accession>
<dbReference type="Proteomes" id="UP000199529">
    <property type="component" value="Unassembled WGS sequence"/>
</dbReference>
<gene>
    <name evidence="6" type="ORF">SAMN05216215_103956</name>
</gene>
<comment type="similarity">
    <text evidence="1">Belongs to the glycosyltransferase 2 family.</text>
</comment>
<keyword evidence="5" id="KW-0472">Membrane</keyword>
<dbReference type="InterPro" id="IPR029044">
    <property type="entry name" value="Nucleotide-diphossugar_trans"/>
</dbReference>
<organism evidence="6 7">
    <name type="scientific">Saccharopolyspora shandongensis</name>
    <dbReference type="NCBI Taxonomy" id="418495"/>
    <lineage>
        <taxon>Bacteria</taxon>
        <taxon>Bacillati</taxon>
        <taxon>Actinomycetota</taxon>
        <taxon>Actinomycetes</taxon>
        <taxon>Pseudonocardiales</taxon>
        <taxon>Pseudonocardiaceae</taxon>
        <taxon>Saccharopolyspora</taxon>
    </lineage>
</organism>
<feature type="transmembrane region" description="Helical" evidence="5">
    <location>
        <begin position="398"/>
        <end position="420"/>
    </location>
</feature>
<keyword evidence="2" id="KW-0328">Glycosyltransferase</keyword>
<name>A0A1H3NXD3_9PSEU</name>
<evidence type="ECO:0000256" key="4">
    <source>
        <dbReference type="SAM" id="MobiDB-lite"/>
    </source>
</evidence>
<evidence type="ECO:0000313" key="7">
    <source>
        <dbReference type="Proteomes" id="UP000199529"/>
    </source>
</evidence>
<feature type="transmembrane region" description="Helical" evidence="5">
    <location>
        <begin position="314"/>
        <end position="344"/>
    </location>
</feature>
<evidence type="ECO:0000256" key="5">
    <source>
        <dbReference type="SAM" id="Phobius"/>
    </source>
</evidence>
<keyword evidence="5" id="KW-0812">Transmembrane</keyword>
<feature type="region of interest" description="Disordered" evidence="4">
    <location>
        <begin position="428"/>
        <end position="451"/>
    </location>
</feature>
<dbReference type="GO" id="GO:0016757">
    <property type="term" value="F:glycosyltransferase activity"/>
    <property type="evidence" value="ECO:0007669"/>
    <property type="project" value="UniProtKB-KW"/>
</dbReference>
<dbReference type="SUPFAM" id="SSF53448">
    <property type="entry name" value="Nucleotide-diphospho-sugar transferases"/>
    <property type="match status" value="1"/>
</dbReference>
<protein>
    <submittedName>
        <fullName evidence="6">Glycosyltransferase, catalytic subunit of cellulose synthase and poly-beta-1,6-N-acetylglucosamine synthase</fullName>
    </submittedName>
</protein>
<dbReference type="Pfam" id="PF13641">
    <property type="entry name" value="Glyco_tranf_2_3"/>
    <property type="match status" value="1"/>
</dbReference>
<dbReference type="EMBL" id="FNOK01000039">
    <property type="protein sequence ID" value="SDY92829.1"/>
    <property type="molecule type" value="Genomic_DNA"/>
</dbReference>
<dbReference type="PANTHER" id="PTHR43630">
    <property type="entry name" value="POLY-BETA-1,6-N-ACETYL-D-GLUCOSAMINE SYNTHASE"/>
    <property type="match status" value="1"/>
</dbReference>
<dbReference type="PANTHER" id="PTHR43630:SF1">
    <property type="entry name" value="POLY-BETA-1,6-N-ACETYL-D-GLUCOSAMINE SYNTHASE"/>
    <property type="match status" value="1"/>
</dbReference>
<feature type="transmembrane region" description="Helical" evidence="5">
    <location>
        <begin position="6"/>
        <end position="28"/>
    </location>
</feature>
<evidence type="ECO:0000256" key="3">
    <source>
        <dbReference type="ARBA" id="ARBA00022679"/>
    </source>
</evidence>
<feature type="transmembrane region" description="Helical" evidence="5">
    <location>
        <begin position="364"/>
        <end position="391"/>
    </location>
</feature>
<evidence type="ECO:0000256" key="1">
    <source>
        <dbReference type="ARBA" id="ARBA00006739"/>
    </source>
</evidence>
<dbReference type="Gene3D" id="3.90.550.10">
    <property type="entry name" value="Spore Coat Polysaccharide Biosynthesis Protein SpsA, Chain A"/>
    <property type="match status" value="1"/>
</dbReference>
<reference evidence="7" key="1">
    <citation type="submission" date="2016-10" db="EMBL/GenBank/DDBJ databases">
        <authorList>
            <person name="Varghese N."/>
            <person name="Submissions S."/>
        </authorList>
    </citation>
    <scope>NUCLEOTIDE SEQUENCE [LARGE SCALE GENOMIC DNA]</scope>
    <source>
        <strain evidence="7">CGMCC 4.3530</strain>
    </source>
</reference>
<keyword evidence="3 6" id="KW-0808">Transferase</keyword>
<keyword evidence="5" id="KW-1133">Transmembrane helix</keyword>
<dbReference type="AlphaFoldDB" id="A0A1H3NXD3"/>
<proteinExistence type="inferred from homology"/>
<dbReference type="OrthoDB" id="9810303at2"/>
<dbReference type="STRING" id="418495.SAMN05216215_103956"/>
<sequence length="451" mass="50115">MIPWWVLAIAVFGTNFTLWGLIGLMRLLETSTRRWWWHRGGVASPEQDFLVGRHRVQRRRDRPVRLGVADVAVLMAAHNEERVIVDSIRAITALVPLENVHVVSDGSTDRTVELAEATGVNVISTTRNVGKAGALQEAIRRFGLVDRFAVVMLLDADTHVEPGYFRAALPLFDDPGVVAVAGCVRTSWRDRALGPVGKLVAFHRQRIYTMTQYLLKFGQTWRRVNATHIVPGFASMYRTEVLPRIEVNPPGLVIEDFNMTFEVYQKRLGKVGFTPSAVATTQDPSGFGDYVKQCKRWALGLWQTVRRHPPRTNLFTAMLALLLLEMLASSIMLVLLPLVALVLVVPAVFDGVLAIPVVHEVHDFVAGFASLETLLFGVVIPDLVLTCIVAVLQRQPRFLLFACFFLALRVLDAGIALYAIPAAWLSSSSGRWRSPDRRPVGPAEPTTASTR</sequence>